<dbReference type="SUPFAM" id="SSF56399">
    <property type="entry name" value="ADP-ribosylation"/>
    <property type="match status" value="1"/>
</dbReference>
<dbReference type="Gene3D" id="3.90.176.10">
    <property type="entry name" value="Toxin ADP-ribosyltransferase, Chain A, domain 1"/>
    <property type="match status" value="1"/>
</dbReference>
<reference evidence="2" key="1">
    <citation type="submission" date="2016-10" db="EMBL/GenBank/DDBJ databases">
        <authorList>
            <person name="Varghese N."/>
            <person name="Submissions S."/>
        </authorList>
    </citation>
    <scope>NUCLEOTIDE SEQUENCE [LARGE SCALE GENOMIC DNA]</scope>
    <source>
        <strain evidence="2">CGMCC 4.6856</strain>
    </source>
</reference>
<evidence type="ECO:0000313" key="1">
    <source>
        <dbReference type="EMBL" id="SEQ08237.1"/>
    </source>
</evidence>
<dbReference type="EMBL" id="FOFA01000002">
    <property type="protein sequence ID" value="SEQ08237.1"/>
    <property type="molecule type" value="Genomic_DNA"/>
</dbReference>
<evidence type="ECO:0008006" key="3">
    <source>
        <dbReference type="Google" id="ProtNLM"/>
    </source>
</evidence>
<accession>A0A1H9D4E9</accession>
<protein>
    <recommendedName>
        <fullName evidence="3">ADP-ribosyltransferase exoenzyme</fullName>
    </recommendedName>
</protein>
<evidence type="ECO:0000313" key="2">
    <source>
        <dbReference type="Proteomes" id="UP000198504"/>
    </source>
</evidence>
<gene>
    <name evidence="1" type="ORF">SAMN05421756_102431</name>
</gene>
<organism evidence="1 2">
    <name type="scientific">Microlunatus flavus</name>
    <dbReference type="NCBI Taxonomy" id="1036181"/>
    <lineage>
        <taxon>Bacteria</taxon>
        <taxon>Bacillati</taxon>
        <taxon>Actinomycetota</taxon>
        <taxon>Actinomycetes</taxon>
        <taxon>Propionibacteriales</taxon>
        <taxon>Propionibacteriaceae</taxon>
        <taxon>Microlunatus</taxon>
    </lineage>
</organism>
<dbReference type="PROSITE" id="PS51996">
    <property type="entry name" value="TR_MART"/>
    <property type="match status" value="1"/>
</dbReference>
<keyword evidence="2" id="KW-1185">Reference proteome</keyword>
<dbReference type="Proteomes" id="UP000198504">
    <property type="component" value="Unassembled WGS sequence"/>
</dbReference>
<name>A0A1H9D4E9_9ACTN</name>
<proteinExistence type="predicted"/>
<sequence length="196" mass="20935">MLDSARSLLDAVRQGESFVRRTVGGAAGGAALSPTTEPQPRSGLEPQDVAAIADYTGAGFEEINPMLRGQTPLDVDIMIRSAALSRALAKLPNHRGTVVRGRDLATAEVAFYDPGSIVREPGFTSSDTSRPFPGNTIFYIESKTGKDVSEFSTYGAAAGGKEHEVLFDAGTRFLVQFNDIVDGNRVILMEEVVDRG</sequence>
<dbReference type="AlphaFoldDB" id="A0A1H9D4E9"/>